<dbReference type="EMBL" id="BMCJ01000005">
    <property type="protein sequence ID" value="GGC95835.1"/>
    <property type="molecule type" value="Genomic_DNA"/>
</dbReference>
<comment type="similarity">
    <text evidence="1">Belongs to the peptidase C40 family.</text>
</comment>
<dbReference type="InterPro" id="IPR051202">
    <property type="entry name" value="Peptidase_C40"/>
</dbReference>
<reference evidence="9" key="1">
    <citation type="journal article" date="2019" name="Int. J. Syst. Evol. Microbiol.">
        <title>The Global Catalogue of Microorganisms (GCM) 10K type strain sequencing project: providing services to taxonomists for standard genome sequencing and annotation.</title>
        <authorList>
            <consortium name="The Broad Institute Genomics Platform"/>
            <consortium name="The Broad Institute Genome Sequencing Center for Infectious Disease"/>
            <person name="Wu L."/>
            <person name="Ma J."/>
        </authorList>
    </citation>
    <scope>NUCLEOTIDE SEQUENCE [LARGE SCALE GENOMIC DNA]</scope>
    <source>
        <strain evidence="9">CCM 7282</strain>
    </source>
</reference>
<keyword evidence="6" id="KW-0732">Signal</keyword>
<proteinExistence type="inferred from homology"/>
<keyword evidence="4" id="KW-0788">Thiol protease</keyword>
<feature type="signal peptide" evidence="6">
    <location>
        <begin position="1"/>
        <end position="33"/>
    </location>
</feature>
<dbReference type="PROSITE" id="PS51935">
    <property type="entry name" value="NLPC_P60"/>
    <property type="match status" value="1"/>
</dbReference>
<feature type="region of interest" description="Disordered" evidence="5">
    <location>
        <begin position="120"/>
        <end position="153"/>
    </location>
</feature>
<evidence type="ECO:0000256" key="1">
    <source>
        <dbReference type="ARBA" id="ARBA00007074"/>
    </source>
</evidence>
<keyword evidence="9" id="KW-1185">Reference proteome</keyword>
<dbReference type="InterPro" id="IPR000064">
    <property type="entry name" value="NLP_P60_dom"/>
</dbReference>
<feature type="domain" description="NlpC/P60" evidence="7">
    <location>
        <begin position="147"/>
        <end position="268"/>
    </location>
</feature>
<dbReference type="RefSeq" id="WP_062443223.1">
    <property type="nucleotide sequence ID" value="NZ_BMCJ01000005.1"/>
</dbReference>
<sequence length="268" mass="28555">MYNTKLSVRKYLVSSALVTSLAFIPVLSDGAFAKADPTQDDSNVSETQVETSYIDNGDTGQEVEALQADLEALGYYTYNLDGIFGPITEDAVKDFQADQGLAVDGIAGPDTMAAIDGTANVESEETEAQEETVSLNDATEDSSSEEAASSSDVVSIAESLIGTPYVWGGTTPDGFDSSGFIQYVFAQVGVELDRKESDMWLNNGTTVESPSVGDVIFFEGTYDTEGASHSGIYIGDNKMIHAGSGGVEVADITIDYWQDHYLGVKSFQ</sequence>
<dbReference type="Gene3D" id="3.90.1720.10">
    <property type="entry name" value="endopeptidase domain like (from Nostoc punctiforme)"/>
    <property type="match status" value="1"/>
</dbReference>
<protein>
    <submittedName>
        <fullName evidence="8">Hydrolase</fullName>
    </submittedName>
</protein>
<accession>A0ABQ1PES7</accession>
<dbReference type="InterPro" id="IPR002477">
    <property type="entry name" value="Peptidoglycan-bd-like"/>
</dbReference>
<evidence type="ECO:0000256" key="4">
    <source>
        <dbReference type="ARBA" id="ARBA00022807"/>
    </source>
</evidence>
<dbReference type="Gene3D" id="1.10.101.10">
    <property type="entry name" value="PGBD-like superfamily/PGBD"/>
    <property type="match status" value="1"/>
</dbReference>
<dbReference type="InterPro" id="IPR036365">
    <property type="entry name" value="PGBD-like_sf"/>
</dbReference>
<dbReference type="PANTHER" id="PTHR47053">
    <property type="entry name" value="MUREIN DD-ENDOPEPTIDASE MEPH-RELATED"/>
    <property type="match status" value="1"/>
</dbReference>
<evidence type="ECO:0000256" key="6">
    <source>
        <dbReference type="SAM" id="SignalP"/>
    </source>
</evidence>
<dbReference type="SUPFAM" id="SSF47090">
    <property type="entry name" value="PGBD-like"/>
    <property type="match status" value="1"/>
</dbReference>
<dbReference type="InterPro" id="IPR038765">
    <property type="entry name" value="Papain-like_cys_pep_sf"/>
</dbReference>
<organism evidence="8 9">
    <name type="scientific">Thalassobacillus devorans</name>
    <dbReference type="NCBI Taxonomy" id="279813"/>
    <lineage>
        <taxon>Bacteria</taxon>
        <taxon>Bacillati</taxon>
        <taxon>Bacillota</taxon>
        <taxon>Bacilli</taxon>
        <taxon>Bacillales</taxon>
        <taxon>Bacillaceae</taxon>
        <taxon>Thalassobacillus</taxon>
    </lineage>
</organism>
<gene>
    <name evidence="8" type="ORF">GCM10007216_28250</name>
</gene>
<feature type="chain" id="PRO_5046737287" evidence="6">
    <location>
        <begin position="34"/>
        <end position="268"/>
    </location>
</feature>
<dbReference type="GO" id="GO:0016787">
    <property type="term" value="F:hydrolase activity"/>
    <property type="evidence" value="ECO:0007669"/>
    <property type="project" value="UniProtKB-KW"/>
</dbReference>
<dbReference type="PANTHER" id="PTHR47053:SF1">
    <property type="entry name" value="MUREIN DD-ENDOPEPTIDASE MEPH-RELATED"/>
    <property type="match status" value="1"/>
</dbReference>
<evidence type="ECO:0000256" key="5">
    <source>
        <dbReference type="SAM" id="MobiDB-lite"/>
    </source>
</evidence>
<evidence type="ECO:0000256" key="2">
    <source>
        <dbReference type="ARBA" id="ARBA00022670"/>
    </source>
</evidence>
<evidence type="ECO:0000259" key="7">
    <source>
        <dbReference type="PROSITE" id="PS51935"/>
    </source>
</evidence>
<keyword evidence="3 8" id="KW-0378">Hydrolase</keyword>
<comment type="caution">
    <text evidence="8">The sequence shown here is derived from an EMBL/GenBank/DDBJ whole genome shotgun (WGS) entry which is preliminary data.</text>
</comment>
<dbReference type="InterPro" id="IPR036366">
    <property type="entry name" value="PGBDSf"/>
</dbReference>
<evidence type="ECO:0000256" key="3">
    <source>
        <dbReference type="ARBA" id="ARBA00022801"/>
    </source>
</evidence>
<keyword evidence="2" id="KW-0645">Protease</keyword>
<evidence type="ECO:0000313" key="9">
    <source>
        <dbReference type="Proteomes" id="UP000619534"/>
    </source>
</evidence>
<evidence type="ECO:0000313" key="8">
    <source>
        <dbReference type="EMBL" id="GGC95835.1"/>
    </source>
</evidence>
<dbReference type="Proteomes" id="UP000619534">
    <property type="component" value="Unassembled WGS sequence"/>
</dbReference>
<name>A0ABQ1PES7_9BACI</name>
<dbReference type="Pfam" id="PF00877">
    <property type="entry name" value="NLPC_P60"/>
    <property type="match status" value="1"/>
</dbReference>
<dbReference type="Pfam" id="PF01471">
    <property type="entry name" value="PG_binding_1"/>
    <property type="match status" value="1"/>
</dbReference>
<dbReference type="SUPFAM" id="SSF54001">
    <property type="entry name" value="Cysteine proteinases"/>
    <property type="match status" value="1"/>
</dbReference>